<keyword evidence="2 5" id="KW-0812">Transmembrane</keyword>
<feature type="transmembrane region" description="Helical" evidence="5">
    <location>
        <begin position="165"/>
        <end position="184"/>
    </location>
</feature>
<dbReference type="PANTHER" id="PTHR37994:SF3">
    <property type="entry name" value="ER TRANSPORTER 6TM N-TERMINAL DOMAIN-CONTAINING PROTEIN"/>
    <property type="match status" value="1"/>
</dbReference>
<dbReference type="HOGENOM" id="CLU_003918_1_0_1"/>
<feature type="domain" description="Putative ER transporter 6TM N-terminal" evidence="7">
    <location>
        <begin position="8"/>
        <end position="459"/>
    </location>
</feature>
<feature type="transmembrane region" description="Helical" evidence="5">
    <location>
        <begin position="597"/>
        <end position="615"/>
    </location>
</feature>
<dbReference type="InterPro" id="IPR018823">
    <property type="entry name" value="ArAE_2_N"/>
</dbReference>
<sequence length="980" mass="108572">MPSRPKINTRVVKTLIRCWVPAWVGVVLMLIHPSLQRIGQASFFMIMIQMMCPPAGIETIFIFTAFSLWLGMLLAWGWGSIVMKAAYSARPAADYQAQLQHLQQVASQRANQSGLPIATEAQALVYEGYMLDARVSAVFLVLGISFIYCISLLRMKNPKFIFTQLFGIIITDIYLTIGPLLPAFNGTLPTLIIEPASIGLGLAFVASLLLFPQSTSHVTLDAMEKIVDMLKIPLKTTMEGPVEEEKEAQVLAGFNATKQGLLGQWNELQPMVGFLKLDLSIGRWNDKDITSVVQDLRKAFIGTTNLLNFQISRLGGTLQSQKALALEPPTTSSSEDNVEEAESTVTSLREKIKGHKDIGFHQLNEFSVFLKAINDSDNAAIRNETLTMLHENSTEVIEASIEALDSVKECFHTVNTARMFSRPSQETQEQHVKRSETALENLRAARASFVEKTTEQLLEANAELFDDNGKVKAMNTHLRHRFRAVMFGMIFEEHILGVVDGILPLLENSASHYKNKTRTRIWFPAGIRSIGKWIFRRSEKAPVSAETLFGDPDEIVDQSQVLQDKLGIARGMKKRPGSKLGRTISCFYRFLVSPDSLYAIRMVVVSIAVVIPAVIPHTAGFFYKQRGIWALIMAQTTMLAYMADFTYSVIGRAIGTVVGGVLGLVAWYIGSGKGDGNPFGLAAIIGVMLVPILYARVFLPRQFVIPVIMGAATFLLVIGYGYDYKHVVSYGLPGYGYEIFWRRLLLVLIGLAASIIVQILPRPVSATRHVSRALSNSIRTLCDHYALLLSSLGESHNPGLQAVVGQLSIQLSSSLGALDMLIALIRLEISTTNFDSAALRKIKTLCLELNYSLGRLLYITSSLSIEYQELLSREVGLRSHHAIGDVMAVLGVIEQSLKTGDALPEVLPTPLVKRCFDHWVKADINLVMSMAKVKEEEYRKFCTALSSYLRFLGAVDDLVLVMKETLGEAHVVSRELLHQI</sequence>
<comment type="subcellular location">
    <subcellularLocation>
        <location evidence="1">Membrane</location>
        <topology evidence="1">Multi-pass membrane protein</topology>
    </subcellularLocation>
</comment>
<dbReference type="eggNOG" id="KOG4711">
    <property type="taxonomic scope" value="Eukaryota"/>
</dbReference>
<dbReference type="Pfam" id="PF10334">
    <property type="entry name" value="BRE4"/>
    <property type="match status" value="1"/>
</dbReference>
<feature type="transmembrane region" description="Helical" evidence="5">
    <location>
        <begin position="649"/>
        <end position="670"/>
    </location>
</feature>
<evidence type="ECO:0000256" key="5">
    <source>
        <dbReference type="SAM" id="Phobius"/>
    </source>
</evidence>
<evidence type="ECO:0000259" key="7">
    <source>
        <dbReference type="Pfam" id="PF10337"/>
    </source>
</evidence>
<evidence type="ECO:0000256" key="2">
    <source>
        <dbReference type="ARBA" id="ARBA00022692"/>
    </source>
</evidence>
<dbReference type="Pfam" id="PF10337">
    <property type="entry name" value="ArAE_2_N"/>
    <property type="match status" value="1"/>
</dbReference>
<dbReference type="AlphaFoldDB" id="A0A093Y5G0"/>
<gene>
    <name evidence="9" type="ORF">GQ26_0021410</name>
</gene>
<feature type="transmembrane region" description="Helical" evidence="5">
    <location>
        <begin position="679"/>
        <end position="697"/>
    </location>
</feature>
<dbReference type="InterPro" id="IPR049453">
    <property type="entry name" value="Memb_transporter_dom"/>
</dbReference>
<dbReference type="EMBL" id="JPOX01000002">
    <property type="protein sequence ID" value="KFX52723.1"/>
    <property type="molecule type" value="Genomic_DNA"/>
</dbReference>
<comment type="caution">
    <text evidence="9">The sequence shown here is derived from an EMBL/GenBank/DDBJ whole genome shotgun (WGS) entry which is preliminary data.</text>
</comment>
<evidence type="ECO:0000259" key="8">
    <source>
        <dbReference type="Pfam" id="PF13515"/>
    </source>
</evidence>
<feature type="transmembrane region" description="Helical" evidence="5">
    <location>
        <begin position="133"/>
        <end position="153"/>
    </location>
</feature>
<feature type="transmembrane region" description="Helical" evidence="5">
    <location>
        <begin position="743"/>
        <end position="761"/>
    </location>
</feature>
<organism evidence="9">
    <name type="scientific">Talaromyces marneffei PM1</name>
    <dbReference type="NCBI Taxonomy" id="1077442"/>
    <lineage>
        <taxon>Eukaryota</taxon>
        <taxon>Fungi</taxon>
        <taxon>Dikarya</taxon>
        <taxon>Ascomycota</taxon>
        <taxon>Pezizomycotina</taxon>
        <taxon>Eurotiomycetes</taxon>
        <taxon>Eurotiomycetidae</taxon>
        <taxon>Eurotiales</taxon>
        <taxon>Trichocomaceae</taxon>
        <taxon>Talaromyces</taxon>
        <taxon>Talaromyces sect. Talaromyces</taxon>
    </lineage>
</organism>
<feature type="transmembrane region" description="Helical" evidence="5">
    <location>
        <begin position="703"/>
        <end position="722"/>
    </location>
</feature>
<accession>A0A093Y5G0</accession>
<feature type="transmembrane region" description="Helical" evidence="5">
    <location>
        <begin position="14"/>
        <end position="35"/>
    </location>
</feature>
<keyword evidence="4 5" id="KW-0472">Membrane</keyword>
<evidence type="ECO:0000256" key="3">
    <source>
        <dbReference type="ARBA" id="ARBA00022989"/>
    </source>
</evidence>
<evidence type="ECO:0000256" key="4">
    <source>
        <dbReference type="ARBA" id="ARBA00023136"/>
    </source>
</evidence>
<feature type="domain" description="DUF2421" evidence="6">
    <location>
        <begin position="761"/>
        <end position="970"/>
    </location>
</feature>
<name>A0A093Y5G0_TALMA</name>
<evidence type="ECO:0000313" key="9">
    <source>
        <dbReference type="EMBL" id="KFX52723.1"/>
    </source>
</evidence>
<protein>
    <submittedName>
        <fullName evidence="9">Uncharacterized protein C57A7.05</fullName>
    </submittedName>
</protein>
<feature type="domain" description="Integral membrane bound transporter" evidence="8">
    <location>
        <begin position="611"/>
        <end position="757"/>
    </location>
</feature>
<keyword evidence="3 5" id="KW-1133">Transmembrane helix</keyword>
<reference evidence="9" key="1">
    <citation type="journal article" date="2014" name="PLoS Genet.">
        <title>Signature Gene Expression Reveals Novel Clues to the Molecular Mechanisms of Dimorphic Transition in Penicillium marneffei.</title>
        <authorList>
            <person name="Yang E."/>
            <person name="Wang G."/>
            <person name="Cai J."/>
            <person name="Woo P.C."/>
            <person name="Lau S.K."/>
            <person name="Yuen K.-Y."/>
            <person name="Chow W.-N."/>
            <person name="Lin X."/>
        </authorList>
    </citation>
    <scope>NUCLEOTIDE SEQUENCE [LARGE SCALE GENOMIC DNA]</scope>
    <source>
        <strain evidence="9">PM1</strain>
    </source>
</reference>
<dbReference type="PANTHER" id="PTHR37994">
    <property type="entry name" value="ARAE_2_N DOMAIN-CONTAINING PROTEIN-RELATED"/>
    <property type="match status" value="1"/>
</dbReference>
<feature type="transmembrane region" description="Helical" evidence="5">
    <location>
        <begin position="55"/>
        <end position="78"/>
    </location>
</feature>
<dbReference type="GO" id="GO:0016020">
    <property type="term" value="C:membrane"/>
    <property type="evidence" value="ECO:0007669"/>
    <property type="project" value="UniProtKB-SubCell"/>
</dbReference>
<evidence type="ECO:0000256" key="1">
    <source>
        <dbReference type="ARBA" id="ARBA00004141"/>
    </source>
</evidence>
<evidence type="ECO:0000259" key="6">
    <source>
        <dbReference type="Pfam" id="PF10334"/>
    </source>
</evidence>
<dbReference type="InterPro" id="IPR018820">
    <property type="entry name" value="BRE4-related_DUF2421"/>
</dbReference>
<proteinExistence type="predicted"/>
<feature type="transmembrane region" description="Helical" evidence="5">
    <location>
        <begin position="190"/>
        <end position="211"/>
    </location>
</feature>
<dbReference type="Pfam" id="PF13515">
    <property type="entry name" value="FUSC_2"/>
    <property type="match status" value="1"/>
</dbReference>